<evidence type="ECO:0000313" key="2">
    <source>
        <dbReference type="EMBL" id="RKQ32644.1"/>
    </source>
</evidence>
<keyword evidence="3" id="KW-1185">Reference proteome</keyword>
<proteinExistence type="predicted"/>
<evidence type="ECO:0000313" key="3">
    <source>
        <dbReference type="Proteomes" id="UP000269301"/>
    </source>
</evidence>
<gene>
    <name evidence="2" type="ORF">D8M06_11945</name>
</gene>
<evidence type="ECO:0000256" key="1">
    <source>
        <dbReference type="SAM" id="MobiDB-lite"/>
    </source>
</evidence>
<dbReference type="RefSeq" id="WP_121204640.1">
    <property type="nucleotide sequence ID" value="NZ_RBZP01000009.1"/>
</dbReference>
<protein>
    <submittedName>
        <fullName evidence="2">Uncharacterized protein</fullName>
    </submittedName>
</protein>
<dbReference type="AlphaFoldDB" id="A0A495A191"/>
<comment type="caution">
    <text evidence="2">The sequence shown here is derived from an EMBL/GenBank/DDBJ whole genome shotgun (WGS) entry which is preliminary data.</text>
</comment>
<organism evidence="2 3">
    <name type="scientific">Oceanobacillus halophilus</name>
    <dbReference type="NCBI Taxonomy" id="930130"/>
    <lineage>
        <taxon>Bacteria</taxon>
        <taxon>Bacillati</taxon>
        <taxon>Bacillota</taxon>
        <taxon>Bacilli</taxon>
        <taxon>Bacillales</taxon>
        <taxon>Bacillaceae</taxon>
        <taxon>Oceanobacillus</taxon>
    </lineage>
</organism>
<feature type="region of interest" description="Disordered" evidence="1">
    <location>
        <begin position="42"/>
        <end position="72"/>
    </location>
</feature>
<reference evidence="2 3" key="1">
    <citation type="journal article" date="2016" name="Int. J. Syst. Evol. Microbiol.">
        <title>Oceanobacillus halophilus sp. nov., a novel moderately halophilic bacterium from a hypersaline lake.</title>
        <authorList>
            <person name="Amoozegar M.A."/>
            <person name="Bagheri M."/>
            <person name="Makhdoumi A."/>
            <person name="Nikou M.M."/>
            <person name="Fazeli S.A.S."/>
            <person name="Schumann P."/>
            <person name="Sproer C."/>
            <person name="Sanchez-Porro C."/>
            <person name="Ventosa A."/>
        </authorList>
    </citation>
    <scope>NUCLEOTIDE SEQUENCE [LARGE SCALE GENOMIC DNA]</scope>
    <source>
        <strain evidence="2 3">DSM 23996</strain>
    </source>
</reference>
<sequence>MGYILPINHYKNHFQKQINSRRVKQTIEKPYKVVLEKQHQDMRSQYDQFNQKNNQTKNTNKSETGSHFNATI</sequence>
<dbReference type="Proteomes" id="UP000269301">
    <property type="component" value="Unassembled WGS sequence"/>
</dbReference>
<dbReference type="OrthoDB" id="2706316at2"/>
<dbReference type="EMBL" id="RBZP01000009">
    <property type="protein sequence ID" value="RKQ32644.1"/>
    <property type="molecule type" value="Genomic_DNA"/>
</dbReference>
<accession>A0A495A191</accession>
<feature type="compositionally biased region" description="Low complexity" evidence="1">
    <location>
        <begin position="50"/>
        <end position="61"/>
    </location>
</feature>
<name>A0A495A191_9BACI</name>
<feature type="compositionally biased region" description="Polar residues" evidence="1">
    <location>
        <begin position="62"/>
        <end position="72"/>
    </location>
</feature>